<reference evidence="1" key="1">
    <citation type="submission" date="2022-03" db="EMBL/GenBank/DDBJ databases">
        <authorList>
            <person name="Woo C.Y."/>
        </authorList>
    </citation>
    <scope>NUCLEOTIDE SEQUENCE</scope>
    <source>
        <strain evidence="1">CYS-01</strain>
    </source>
</reference>
<accession>A0ABS9ZYI3</accession>
<sequence length="161" mass="18806">MMVSERTLKWALSLYPPLLFQRIWVRRFHKGFRGVDVKISNSFLNRNYNGSIFGGTIYAATDPFYAILFDQLMQRKGYKCRVWLKSASIQYIKPGMSALYFTIVITDEMIAEAEKALTETGKFVKAYPMELYNKQGELCARVMNEVYLRNKYPNENKRVAI</sequence>
<evidence type="ECO:0000313" key="2">
    <source>
        <dbReference type="Proteomes" id="UP001165460"/>
    </source>
</evidence>
<dbReference type="RefSeq" id="WP_243362491.1">
    <property type="nucleotide sequence ID" value="NZ_JALGBH010000002.1"/>
</dbReference>
<dbReference type="InterPro" id="IPR029069">
    <property type="entry name" value="HotDog_dom_sf"/>
</dbReference>
<dbReference type="EMBL" id="JALGBH010000002">
    <property type="protein sequence ID" value="MCJ0743345.1"/>
    <property type="molecule type" value="Genomic_DNA"/>
</dbReference>
<dbReference type="Proteomes" id="UP001165460">
    <property type="component" value="Unassembled WGS sequence"/>
</dbReference>
<proteinExistence type="predicted"/>
<dbReference type="Gene3D" id="3.10.129.10">
    <property type="entry name" value="Hotdog Thioesterase"/>
    <property type="match status" value="1"/>
</dbReference>
<dbReference type="InterPro" id="IPR027961">
    <property type="entry name" value="DUF4442"/>
</dbReference>
<comment type="caution">
    <text evidence="1">The sequence shown here is derived from an EMBL/GenBank/DDBJ whole genome shotgun (WGS) entry which is preliminary data.</text>
</comment>
<keyword evidence="2" id="KW-1185">Reference proteome</keyword>
<dbReference type="Pfam" id="PF14539">
    <property type="entry name" value="DUF4442"/>
    <property type="match status" value="1"/>
</dbReference>
<protein>
    <submittedName>
        <fullName evidence="1">DUF4442 domain-containing protein</fullName>
    </submittedName>
</protein>
<evidence type="ECO:0000313" key="1">
    <source>
        <dbReference type="EMBL" id="MCJ0743345.1"/>
    </source>
</evidence>
<gene>
    <name evidence="1" type="ORF">MMF97_11525</name>
</gene>
<organism evidence="1 2">
    <name type="scientific">Pedobacter montanisoli</name>
    <dbReference type="NCBI Taxonomy" id="2923277"/>
    <lineage>
        <taxon>Bacteria</taxon>
        <taxon>Pseudomonadati</taxon>
        <taxon>Bacteroidota</taxon>
        <taxon>Sphingobacteriia</taxon>
        <taxon>Sphingobacteriales</taxon>
        <taxon>Sphingobacteriaceae</taxon>
        <taxon>Pedobacter</taxon>
    </lineage>
</organism>
<dbReference type="SUPFAM" id="SSF54637">
    <property type="entry name" value="Thioesterase/thiol ester dehydrase-isomerase"/>
    <property type="match status" value="1"/>
</dbReference>
<name>A0ABS9ZYI3_9SPHI</name>